<feature type="non-terminal residue" evidence="5">
    <location>
        <position position="1"/>
    </location>
</feature>
<dbReference type="PANTHER" id="PTHR44129">
    <property type="entry name" value="WD REPEAT-CONTAINING PROTEIN POP1"/>
    <property type="match status" value="1"/>
</dbReference>
<evidence type="ECO:0008006" key="7">
    <source>
        <dbReference type="Google" id="ProtNLM"/>
    </source>
</evidence>
<evidence type="ECO:0000256" key="3">
    <source>
        <dbReference type="PROSITE-ProRule" id="PRU00221"/>
    </source>
</evidence>
<dbReference type="InterPro" id="IPR011047">
    <property type="entry name" value="Quinoprotein_ADH-like_sf"/>
</dbReference>
<dbReference type="Gene3D" id="1.25.40.10">
    <property type="entry name" value="Tetratricopeptide repeat domain"/>
    <property type="match status" value="2"/>
</dbReference>
<dbReference type="InterPro" id="IPR019734">
    <property type="entry name" value="TPR_rpt"/>
</dbReference>
<dbReference type="Pfam" id="PF00400">
    <property type="entry name" value="WD40"/>
    <property type="match status" value="4"/>
</dbReference>
<dbReference type="PROSITE" id="PS50005">
    <property type="entry name" value="TPR"/>
    <property type="match status" value="1"/>
</dbReference>
<dbReference type="InterPro" id="IPR050349">
    <property type="entry name" value="WD_LIS1/nudF_dynein_reg"/>
</dbReference>
<reference evidence="5 6" key="1">
    <citation type="submission" date="2019-11" db="EMBL/GenBank/DDBJ databases">
        <title>Metabolism of dissolved organic matter in forest soils.</title>
        <authorList>
            <person name="Cyle K.T."/>
            <person name="Wilhelm R.C."/>
            <person name="Martinez C.E."/>
        </authorList>
    </citation>
    <scope>NUCLEOTIDE SEQUENCE [LARGE SCALE GENOMIC DNA]</scope>
    <source>
        <strain evidence="5 6">5N</strain>
    </source>
</reference>
<sequence>VSGLAVHPSEPVIATAAPLPRQPALGARIELWDSRSGTKLGELAGHSTGTSALAFSADGRWLVSGGLNDGSVVLWDWRARRAERTLSGPTDRPSTVHLLRFTPDDRAVVASLEPLNCRTDAGLCTLIYFPRTVELLPLHEGEALPSPAQHDHRSMAATAGGPWLGDGKQILREGDGARAAAPIELKDNDAAVLAVSPDGKAVAAGGDKVQIIEAASGRLLFTLPAQPGRVTALAYSSDGKLLFSGHEAGVIHAWSTDGYQRVGTFEGHRDRVLALAAAPAAGQVVSASADGTVRLWDAAQLRPQAQSTGSSLVVARQGTLAASSDGGSSVGRVIVGSETGLHLFDLELRRDVAVVAAATEHHEGLGFVADGESFLYRDGATQRLAQLGIGSCKAPLAASAATGASTSAGAVMPGRPLALASERGLLLTLADDGALELHDLGAGTEVARGRIAGLKVDDAVLDPKGRLLVARERGAASAAVDVAPDWMTPREVFGKVAGVELAPDGGRALLWTEAERAAAGSPPRPLLLEIESSRHWLLDPMLVSAATLGPDGRRLALADNQGTVHLYETPVGQAPRKLALLKADLEPVRALAFSADGQRLFSGGPEGRLRIWDAIHGLEVGSVDLGLGPILALAPAERASALGVASFRDDVRSVRWLYVPSAGDVELQRLRESHPEVDRAWAQVLAAPGAASAAALQRALAATDLPTAQQASLARDAVRRVLAARARASLDATGADGADSLFAASDVQALLGAGGAARLVARITSARALHIGADARSLEREAKALANAHRDDEAERAYAKALAAMQQQRRLTGCPPPRLVEALLDLGVLRYLDGRLAAAGEAWQAAADVAPADPRPLNNLGFFHFEQSDFDLALKAFDRALALDQAFVDALGGKAITLWRLGHDEEAAAAMRLAIARDPSYGRVQDLRKVAQWSEAQARAAGELLATLR</sequence>
<dbReference type="SUPFAM" id="SSF50998">
    <property type="entry name" value="Quinoprotein alcohol dehydrogenase-like"/>
    <property type="match status" value="1"/>
</dbReference>
<dbReference type="SUPFAM" id="SSF48452">
    <property type="entry name" value="TPR-like"/>
    <property type="match status" value="1"/>
</dbReference>
<keyword evidence="1 3" id="KW-0853">WD repeat</keyword>
<keyword evidence="2" id="KW-0677">Repeat</keyword>
<feature type="repeat" description="WD" evidence="3">
    <location>
        <begin position="581"/>
        <end position="613"/>
    </location>
</feature>
<dbReference type="InterPro" id="IPR001680">
    <property type="entry name" value="WD40_rpt"/>
</dbReference>
<feature type="repeat" description="WD" evidence="3">
    <location>
        <begin position="43"/>
        <end position="85"/>
    </location>
</feature>
<dbReference type="Pfam" id="PF14559">
    <property type="entry name" value="TPR_19"/>
    <property type="match status" value="1"/>
</dbReference>
<evidence type="ECO:0000313" key="5">
    <source>
        <dbReference type="EMBL" id="NPT56735.1"/>
    </source>
</evidence>
<evidence type="ECO:0000256" key="4">
    <source>
        <dbReference type="PROSITE-ProRule" id="PRU00339"/>
    </source>
</evidence>
<accession>A0A972NSC6</accession>
<keyword evidence="4" id="KW-0802">TPR repeat</keyword>
<evidence type="ECO:0000256" key="2">
    <source>
        <dbReference type="ARBA" id="ARBA00022737"/>
    </source>
</evidence>
<evidence type="ECO:0000313" key="6">
    <source>
        <dbReference type="Proteomes" id="UP000655523"/>
    </source>
</evidence>
<dbReference type="RefSeq" id="WP_172167353.1">
    <property type="nucleotide sequence ID" value="NZ_WOEZ01000100.1"/>
</dbReference>
<keyword evidence="6" id="KW-1185">Reference proteome</keyword>
<dbReference type="SMART" id="SM00028">
    <property type="entry name" value="TPR"/>
    <property type="match status" value="4"/>
</dbReference>
<dbReference type="InterPro" id="IPR036322">
    <property type="entry name" value="WD40_repeat_dom_sf"/>
</dbReference>
<dbReference type="Gene3D" id="2.130.10.10">
    <property type="entry name" value="YVTN repeat-like/Quinoprotein amine dehydrogenase"/>
    <property type="match status" value="3"/>
</dbReference>
<comment type="caution">
    <text evidence="5">The sequence shown here is derived from an EMBL/GenBank/DDBJ whole genome shotgun (WGS) entry which is preliminary data.</text>
</comment>
<dbReference type="Proteomes" id="UP000655523">
    <property type="component" value="Unassembled WGS sequence"/>
</dbReference>
<dbReference type="SMART" id="SM00320">
    <property type="entry name" value="WD40"/>
    <property type="match status" value="5"/>
</dbReference>
<evidence type="ECO:0000256" key="1">
    <source>
        <dbReference type="ARBA" id="ARBA00022574"/>
    </source>
</evidence>
<feature type="repeat" description="TPR" evidence="4">
    <location>
        <begin position="854"/>
        <end position="887"/>
    </location>
</feature>
<dbReference type="SUPFAM" id="SSF50978">
    <property type="entry name" value="WD40 repeat-like"/>
    <property type="match status" value="1"/>
</dbReference>
<organism evidence="5 6">
    <name type="scientific">Paraburkholderia elongata</name>
    <dbReference type="NCBI Taxonomy" id="2675747"/>
    <lineage>
        <taxon>Bacteria</taxon>
        <taxon>Pseudomonadati</taxon>
        <taxon>Pseudomonadota</taxon>
        <taxon>Betaproteobacteria</taxon>
        <taxon>Burkholderiales</taxon>
        <taxon>Burkholderiaceae</taxon>
        <taxon>Paraburkholderia</taxon>
    </lineage>
</organism>
<proteinExistence type="predicted"/>
<feature type="repeat" description="WD" evidence="3">
    <location>
        <begin position="223"/>
        <end position="264"/>
    </location>
</feature>
<dbReference type="InterPro" id="IPR011990">
    <property type="entry name" value="TPR-like_helical_dom_sf"/>
</dbReference>
<dbReference type="PROSITE" id="PS50082">
    <property type="entry name" value="WD_REPEATS_2"/>
    <property type="match status" value="4"/>
</dbReference>
<name>A0A972NSC6_9BURK</name>
<protein>
    <recommendedName>
        <fullName evidence="7">WD40 repeat domain-containing protein</fullName>
    </recommendedName>
</protein>
<feature type="repeat" description="WD" evidence="3">
    <location>
        <begin position="265"/>
        <end position="297"/>
    </location>
</feature>
<dbReference type="AlphaFoldDB" id="A0A972NSC6"/>
<gene>
    <name evidence="5" type="ORF">GNZ13_19625</name>
</gene>
<dbReference type="EMBL" id="WOEZ01000100">
    <property type="protein sequence ID" value="NPT56735.1"/>
    <property type="molecule type" value="Genomic_DNA"/>
</dbReference>
<dbReference type="InterPro" id="IPR015943">
    <property type="entry name" value="WD40/YVTN_repeat-like_dom_sf"/>
</dbReference>
<dbReference type="PROSITE" id="PS50294">
    <property type="entry name" value="WD_REPEATS_REGION"/>
    <property type="match status" value="2"/>
</dbReference>